<reference evidence="7" key="1">
    <citation type="submission" date="2016-10" db="EMBL/GenBank/DDBJ databases">
        <authorList>
            <person name="Varghese N."/>
            <person name="Submissions S."/>
        </authorList>
    </citation>
    <scope>NUCLEOTIDE SEQUENCE [LARGE SCALE GENOMIC DNA]</scope>
    <source>
        <strain evidence="7">SP</strain>
    </source>
</reference>
<dbReference type="GO" id="GO:0003700">
    <property type="term" value="F:DNA-binding transcription factor activity"/>
    <property type="evidence" value="ECO:0007669"/>
    <property type="project" value="TreeGrafter"/>
</dbReference>
<gene>
    <name evidence="6" type="ORF">SAMN05421736_12138</name>
</gene>
<dbReference type="Gene3D" id="1.10.260.40">
    <property type="entry name" value="lambda repressor-like DNA-binding domains"/>
    <property type="match status" value="1"/>
</dbReference>
<dbReference type="Pfam" id="PF13377">
    <property type="entry name" value="Peripla_BP_3"/>
    <property type="match status" value="1"/>
</dbReference>
<dbReference type="SUPFAM" id="SSF47413">
    <property type="entry name" value="lambda repressor-like DNA-binding domains"/>
    <property type="match status" value="1"/>
</dbReference>
<dbReference type="InterPro" id="IPR010982">
    <property type="entry name" value="Lambda_DNA-bd_dom_sf"/>
</dbReference>
<sequence length="330" mass="36155">MTTIRDVAKHANVSAATVSRVLNKKGYVSKEAEEAVLTAIKELNFRPNAVARTLYNKSSRMIGLIVPDITNPFFPELARAVEDVALTYGYTVVLCNADGNVEKEHNYIEALKQKYVDGIILTTNQLSFSDEEEVGVPMVALDRIIGSKIPTVVSSNEEGGAAAARHLIENGCRFLAHLRGPKGLATAEDRLSGFRKVVEQSGVANVIVEADFHFEKSEQVTAKLLEHHPTIDGIFASSDVSAAGAIKAATAMGKKVPDDLQVIGFDGIPFGEMLVPSLTTIAQPIYKMGAMAARLLIKLIENKPLERFYYELPTELIKRQTTRRKEENNE</sequence>
<dbReference type="OrthoDB" id="9796186at2"/>
<dbReference type="Pfam" id="PF00356">
    <property type="entry name" value="LacI"/>
    <property type="match status" value="1"/>
</dbReference>
<dbReference type="InterPro" id="IPR000843">
    <property type="entry name" value="HTH_LacI"/>
</dbReference>
<organism evidence="6 7">
    <name type="scientific">Evansella caseinilytica</name>
    <dbReference type="NCBI Taxonomy" id="1503961"/>
    <lineage>
        <taxon>Bacteria</taxon>
        <taxon>Bacillati</taxon>
        <taxon>Bacillota</taxon>
        <taxon>Bacilli</taxon>
        <taxon>Bacillales</taxon>
        <taxon>Bacillaceae</taxon>
        <taxon>Evansella</taxon>
    </lineage>
</organism>
<dbReference type="Proteomes" id="UP000198935">
    <property type="component" value="Unassembled WGS sequence"/>
</dbReference>
<dbReference type="PRINTS" id="PR00036">
    <property type="entry name" value="HTHLACI"/>
</dbReference>
<dbReference type="PANTHER" id="PTHR30146:SF95">
    <property type="entry name" value="RIBOSE OPERON REPRESSOR"/>
    <property type="match status" value="1"/>
</dbReference>
<protein>
    <submittedName>
        <fullName evidence="6">LacI family transcriptional regulator</fullName>
    </submittedName>
</protein>
<keyword evidence="3" id="KW-0238">DNA-binding</keyword>
<dbReference type="STRING" id="1503961.SAMN05421736_12138"/>
<name>A0A1H3UGP0_9BACI</name>
<keyword evidence="7" id="KW-1185">Reference proteome</keyword>
<dbReference type="EMBL" id="FNPI01000021">
    <property type="protein sequence ID" value="SDZ61457.1"/>
    <property type="molecule type" value="Genomic_DNA"/>
</dbReference>
<evidence type="ECO:0000313" key="7">
    <source>
        <dbReference type="Proteomes" id="UP000198935"/>
    </source>
</evidence>
<keyword evidence="1" id="KW-0678">Repressor</keyword>
<evidence type="ECO:0000256" key="2">
    <source>
        <dbReference type="ARBA" id="ARBA00023015"/>
    </source>
</evidence>
<dbReference type="PANTHER" id="PTHR30146">
    <property type="entry name" value="LACI-RELATED TRANSCRIPTIONAL REPRESSOR"/>
    <property type="match status" value="1"/>
</dbReference>
<evidence type="ECO:0000256" key="4">
    <source>
        <dbReference type="ARBA" id="ARBA00023163"/>
    </source>
</evidence>
<dbReference type="AlphaFoldDB" id="A0A1H3UGP0"/>
<dbReference type="InterPro" id="IPR028082">
    <property type="entry name" value="Peripla_BP_I"/>
</dbReference>
<evidence type="ECO:0000256" key="1">
    <source>
        <dbReference type="ARBA" id="ARBA00022491"/>
    </source>
</evidence>
<dbReference type="CDD" id="cd06291">
    <property type="entry name" value="PBP1_Qymf-like"/>
    <property type="match status" value="1"/>
</dbReference>
<dbReference type="PROSITE" id="PS00356">
    <property type="entry name" value="HTH_LACI_1"/>
    <property type="match status" value="1"/>
</dbReference>
<dbReference type="Gene3D" id="3.40.50.2300">
    <property type="match status" value="2"/>
</dbReference>
<dbReference type="InterPro" id="IPR046335">
    <property type="entry name" value="LacI/GalR-like_sensor"/>
</dbReference>
<keyword evidence="2" id="KW-0805">Transcription regulation</keyword>
<proteinExistence type="predicted"/>
<dbReference type="GO" id="GO:0000976">
    <property type="term" value="F:transcription cis-regulatory region binding"/>
    <property type="evidence" value="ECO:0007669"/>
    <property type="project" value="TreeGrafter"/>
</dbReference>
<evidence type="ECO:0000259" key="5">
    <source>
        <dbReference type="PROSITE" id="PS50932"/>
    </source>
</evidence>
<accession>A0A1H3UGP0</accession>
<dbReference type="SMART" id="SM00354">
    <property type="entry name" value="HTH_LACI"/>
    <property type="match status" value="1"/>
</dbReference>
<keyword evidence="4" id="KW-0804">Transcription</keyword>
<feature type="domain" description="HTH lacI-type" evidence="5">
    <location>
        <begin position="2"/>
        <end position="56"/>
    </location>
</feature>
<dbReference type="PROSITE" id="PS50932">
    <property type="entry name" value="HTH_LACI_2"/>
    <property type="match status" value="1"/>
</dbReference>
<evidence type="ECO:0000256" key="3">
    <source>
        <dbReference type="ARBA" id="ARBA00023125"/>
    </source>
</evidence>
<evidence type="ECO:0000313" key="6">
    <source>
        <dbReference type="EMBL" id="SDZ61457.1"/>
    </source>
</evidence>
<dbReference type="SUPFAM" id="SSF53822">
    <property type="entry name" value="Periplasmic binding protein-like I"/>
    <property type="match status" value="1"/>
</dbReference>
<dbReference type="CDD" id="cd01392">
    <property type="entry name" value="HTH_LacI"/>
    <property type="match status" value="1"/>
</dbReference>